<dbReference type="EMBL" id="SDIL01000005">
    <property type="protein sequence ID" value="RXK41842.1"/>
    <property type="molecule type" value="Genomic_DNA"/>
</dbReference>
<gene>
    <name evidence="1" type="ORF">M231_00841</name>
</gene>
<sequence>MPGQPGRMKRRQREWLARKPRIIVSSAPNELAHYYDKRAVPHNPRPVNKKKKPRRIEKKVKEVLARFDLPPPTLVESKDFPVAIPCTLPDAGKTRPEFWVIAFRANTEGDNRQVLEAWKVVKDSGIKPACRPSGRSKAEDDPFHPGIWLPSTQHDIPFLSVDGRHAELQAFMKVFDKVAKGAPSKLLRVHDLNTQKRMGLASFASPYLANTMDHVPTGDHWTMRLGKLGAALAVNEGQSEGWHFDRNDDDSTYSVVSVFGEGGWDSTERQGWLVIPQLNVEFELSVGTVLFFQASHLAHYVRPPNKDDKGKRLVVTSFTCAGMSEYYDKHLPPDLEPGEIFERAKDEESE</sequence>
<dbReference type="AlphaFoldDB" id="A0A4Q1BV07"/>
<proteinExistence type="predicted"/>
<keyword evidence="2" id="KW-1185">Reference proteome</keyword>
<accession>A0A4Q1BV07</accession>
<name>A0A4Q1BV07_TREME</name>
<dbReference type="VEuPathDB" id="FungiDB:TREMEDRAFT_59932"/>
<protein>
    <submittedName>
        <fullName evidence="1">Uncharacterized protein</fullName>
    </submittedName>
</protein>
<reference evidence="1 2" key="1">
    <citation type="submission" date="2016-06" db="EMBL/GenBank/DDBJ databases">
        <title>Evolution of pathogenesis and genome organization in the Tremellales.</title>
        <authorList>
            <person name="Cuomo C."/>
            <person name="Litvintseva A."/>
            <person name="Heitman J."/>
            <person name="Chen Y."/>
            <person name="Sun S."/>
            <person name="Springer D."/>
            <person name="Dromer F."/>
            <person name="Young S."/>
            <person name="Zeng Q."/>
            <person name="Chapman S."/>
            <person name="Gujja S."/>
            <person name="Saif S."/>
            <person name="Birren B."/>
        </authorList>
    </citation>
    <scope>NUCLEOTIDE SEQUENCE [LARGE SCALE GENOMIC DNA]</scope>
    <source>
        <strain evidence="1 2">ATCC 28783</strain>
    </source>
</reference>
<evidence type="ECO:0000313" key="1">
    <source>
        <dbReference type="EMBL" id="RXK41842.1"/>
    </source>
</evidence>
<dbReference type="Gene3D" id="3.60.130.30">
    <property type="match status" value="1"/>
</dbReference>
<dbReference type="InParanoid" id="A0A4Q1BV07"/>
<comment type="caution">
    <text evidence="1">The sequence shown here is derived from an EMBL/GenBank/DDBJ whole genome shotgun (WGS) entry which is preliminary data.</text>
</comment>
<dbReference type="Proteomes" id="UP000289152">
    <property type="component" value="Unassembled WGS sequence"/>
</dbReference>
<organism evidence="1 2">
    <name type="scientific">Tremella mesenterica</name>
    <name type="common">Jelly fungus</name>
    <dbReference type="NCBI Taxonomy" id="5217"/>
    <lineage>
        <taxon>Eukaryota</taxon>
        <taxon>Fungi</taxon>
        <taxon>Dikarya</taxon>
        <taxon>Basidiomycota</taxon>
        <taxon>Agaricomycotina</taxon>
        <taxon>Tremellomycetes</taxon>
        <taxon>Tremellales</taxon>
        <taxon>Tremellaceae</taxon>
        <taxon>Tremella</taxon>
    </lineage>
</organism>
<evidence type="ECO:0000313" key="2">
    <source>
        <dbReference type="Proteomes" id="UP000289152"/>
    </source>
</evidence>